<accession>G0MBG3</accession>
<sequence>MVNLTKSIEKSSSQVVREMCIKGVWKHSDININDEIGLDIAVRHKLYVMETYDELLKRPRRWSDMGELFWQLVAYSDQCATLRGKKRGHRKHFERVISPLALEHPQKVPPTDALDVTSNAGGRASQPQKRSLSMKRASAKKPKHVSSKKSTCEGQVFYPNQANKDTFRPIGGNTSSSAPSSKVNNEHEEEEAVNLGLIPDDRSPCSCSDSDNVDLK</sequence>
<feature type="compositionally biased region" description="Basic residues" evidence="1">
    <location>
        <begin position="137"/>
        <end position="147"/>
    </location>
</feature>
<organism evidence="3">
    <name type="scientific">Caenorhabditis brenneri</name>
    <name type="common">Nematode worm</name>
    <dbReference type="NCBI Taxonomy" id="135651"/>
    <lineage>
        <taxon>Eukaryota</taxon>
        <taxon>Metazoa</taxon>
        <taxon>Ecdysozoa</taxon>
        <taxon>Nematoda</taxon>
        <taxon>Chromadorea</taxon>
        <taxon>Rhabditida</taxon>
        <taxon>Rhabditina</taxon>
        <taxon>Rhabditomorpha</taxon>
        <taxon>Rhabditoidea</taxon>
        <taxon>Rhabditidae</taxon>
        <taxon>Peloderinae</taxon>
        <taxon>Caenorhabditis</taxon>
    </lineage>
</organism>
<dbReference type="InParanoid" id="G0MBG3"/>
<feature type="compositionally biased region" description="Polar residues" evidence="1">
    <location>
        <begin position="116"/>
        <end position="131"/>
    </location>
</feature>
<dbReference type="EMBL" id="GL379788">
    <property type="protein sequence ID" value="EGT40487.1"/>
    <property type="molecule type" value="Genomic_DNA"/>
</dbReference>
<evidence type="ECO:0000313" key="2">
    <source>
        <dbReference type="EMBL" id="EGT40487.1"/>
    </source>
</evidence>
<feature type="compositionally biased region" description="Polar residues" evidence="1">
    <location>
        <begin position="172"/>
        <end position="183"/>
    </location>
</feature>
<name>G0MBG3_CAEBE</name>
<dbReference type="HOGENOM" id="CLU_1278615_0_0_1"/>
<gene>
    <name evidence="2" type="ORF">CAEBREN_16682</name>
</gene>
<proteinExistence type="predicted"/>
<reference evidence="3" key="1">
    <citation type="submission" date="2011-07" db="EMBL/GenBank/DDBJ databases">
        <authorList>
            <consortium name="Caenorhabditis brenneri Sequencing and Analysis Consortium"/>
            <person name="Wilson R.K."/>
        </authorList>
    </citation>
    <scope>NUCLEOTIDE SEQUENCE [LARGE SCALE GENOMIC DNA]</scope>
    <source>
        <strain evidence="3">PB2801</strain>
    </source>
</reference>
<protein>
    <submittedName>
        <fullName evidence="2">Uncharacterized protein</fullName>
    </submittedName>
</protein>
<keyword evidence="3" id="KW-1185">Reference proteome</keyword>
<dbReference type="Proteomes" id="UP000008068">
    <property type="component" value="Unassembled WGS sequence"/>
</dbReference>
<dbReference type="AlphaFoldDB" id="G0MBG3"/>
<evidence type="ECO:0000313" key="3">
    <source>
        <dbReference type="Proteomes" id="UP000008068"/>
    </source>
</evidence>
<evidence type="ECO:0000256" key="1">
    <source>
        <dbReference type="SAM" id="MobiDB-lite"/>
    </source>
</evidence>
<feature type="region of interest" description="Disordered" evidence="1">
    <location>
        <begin position="97"/>
        <end position="216"/>
    </location>
</feature>
<feature type="compositionally biased region" description="Polar residues" evidence="1">
    <location>
        <begin position="148"/>
        <end position="164"/>
    </location>
</feature>